<evidence type="ECO:0000313" key="4">
    <source>
        <dbReference type="Proteomes" id="UP000000517"/>
    </source>
</evidence>
<gene>
    <name evidence="2" type="ordered locus">Fisuc_0488</name>
    <name evidence="3" type="ordered locus">FSU_0906</name>
</gene>
<dbReference type="OrthoDB" id="9971608at2"/>
<feature type="transmembrane region" description="Helical" evidence="1">
    <location>
        <begin position="54"/>
        <end position="77"/>
    </location>
</feature>
<name>C9RLF3_FIBSS</name>
<dbReference type="RefSeq" id="WP_012820330.1">
    <property type="nucleotide sequence ID" value="NC_017448.1"/>
</dbReference>
<dbReference type="EMBL" id="CP001792">
    <property type="protein sequence ID" value="ACX74100.1"/>
    <property type="molecule type" value="Genomic_DNA"/>
</dbReference>
<sequence>MVETSQFLYQLWRDFSYWFCRIDKLADFAIYIFLPFFWAFVFFSLRKNSPRKKLWLAVALIYPVVLLVGFTISQAIFTNPLHCILIFIPYFVGVALGSLFSVSKNLHWILVPILPLLTYSAVIFWDVYPPVFYPFAEIVDEPMQDVELKIAQNADYEIEMILEDAWWNDTRIIAVRERNDSVFYRAAYRMCSAENIDDEGYKHRIKPNIDSVQWTLLSPEKSLIAKSLKNSIEKYKQEYHSDLVWDGYSVDVSLKDYKRKTSRRLDLSNASILGMQGAMAIEKMMLDLMPPRETFTTLSYDKVSKKCAEIENARIQQIEASRNSK</sequence>
<keyword evidence="1" id="KW-0472">Membrane</keyword>
<dbReference type="Proteomes" id="UP000001497">
    <property type="component" value="Chromosome"/>
</dbReference>
<organism evidence="3 4">
    <name type="scientific">Fibrobacter succinogenes (strain ATCC 19169 / S85)</name>
    <dbReference type="NCBI Taxonomy" id="59374"/>
    <lineage>
        <taxon>Bacteria</taxon>
        <taxon>Pseudomonadati</taxon>
        <taxon>Fibrobacterota</taxon>
        <taxon>Fibrobacteria</taxon>
        <taxon>Fibrobacterales</taxon>
        <taxon>Fibrobacteraceae</taxon>
        <taxon>Fibrobacter</taxon>
    </lineage>
</organism>
<dbReference type="STRING" id="59374.FSU_0906"/>
<keyword evidence="5" id="KW-1185">Reference proteome</keyword>
<feature type="transmembrane region" description="Helical" evidence="1">
    <location>
        <begin position="28"/>
        <end position="45"/>
    </location>
</feature>
<evidence type="ECO:0000313" key="5">
    <source>
        <dbReference type="Proteomes" id="UP000001497"/>
    </source>
</evidence>
<evidence type="ECO:0000313" key="3">
    <source>
        <dbReference type="EMBL" id="ADL25268.1"/>
    </source>
</evidence>
<proteinExistence type="predicted"/>
<dbReference type="EMBL" id="CP002158">
    <property type="protein sequence ID" value="ADL25268.1"/>
    <property type="molecule type" value="Genomic_DNA"/>
</dbReference>
<feature type="transmembrane region" description="Helical" evidence="1">
    <location>
        <begin position="83"/>
        <end position="102"/>
    </location>
</feature>
<dbReference type="KEGG" id="fsu:Fisuc_0488"/>
<dbReference type="HOGENOM" id="CLU_854560_0_0_0"/>
<keyword evidence="1" id="KW-1133">Transmembrane helix</keyword>
<dbReference type="Proteomes" id="UP000000517">
    <property type="component" value="Chromosome"/>
</dbReference>
<evidence type="ECO:0000256" key="1">
    <source>
        <dbReference type="SAM" id="Phobius"/>
    </source>
</evidence>
<protein>
    <submittedName>
        <fullName evidence="3">Conserved domain protein</fullName>
    </submittedName>
</protein>
<reference evidence="2 5" key="1">
    <citation type="submission" date="2009-10" db="EMBL/GenBank/DDBJ databases">
        <title>Complete sequence of Fibrobacter succinogenes subsp. succinogenes S85.</title>
        <authorList>
            <consortium name="US DOE Joint Genome Institute"/>
            <person name="Lucas S."/>
            <person name="Copeland A."/>
            <person name="Lapidus A."/>
            <person name="Glavina del Rio T."/>
            <person name="Tice H."/>
            <person name="Bruce D."/>
            <person name="Goodwin L."/>
            <person name="Pitluck S."/>
            <person name="Chertkov O."/>
            <person name="Detter J.C."/>
            <person name="Han C."/>
            <person name="Tapia R."/>
            <person name="Larimer F."/>
            <person name="Land M."/>
            <person name="Hauser L."/>
            <person name="Kyrpides N."/>
            <person name="Mikhailova N."/>
            <person name="Weimer P.J."/>
            <person name="Stevenson D.M."/>
            <person name="Boyum J."/>
            <person name="Brumm P.I."/>
            <person name="Mead D."/>
        </authorList>
    </citation>
    <scope>NUCLEOTIDE SEQUENCE [LARGE SCALE GENOMIC DNA]</scope>
    <source>
        <strain evidence="5">ATCC 19169 / S85</strain>
        <strain evidence="2">S85</strain>
    </source>
</reference>
<evidence type="ECO:0000313" key="2">
    <source>
        <dbReference type="EMBL" id="ACX74100.1"/>
    </source>
</evidence>
<reference evidence="3" key="3">
    <citation type="submission" date="2010-08" db="EMBL/GenBank/DDBJ databases">
        <authorList>
            <person name="Durkin A.S."/>
            <person name="Nelson K.E."/>
            <person name="Morrison M."/>
            <person name="Forsberg C.W."/>
            <person name="Wilson D.B."/>
            <person name="Russell J.B."/>
            <person name="Cann I.K.O."/>
            <person name="Mackie R.I."/>
            <person name="White B.A."/>
        </authorList>
    </citation>
    <scope>NUCLEOTIDE SEQUENCE</scope>
    <source>
        <strain evidence="3">S85</strain>
    </source>
</reference>
<keyword evidence="1" id="KW-0812">Transmembrane</keyword>
<dbReference type="AlphaFoldDB" id="C9RLF3"/>
<accession>C9RLF3</accession>
<reference evidence="4" key="2">
    <citation type="submission" date="2010-08" db="EMBL/GenBank/DDBJ databases">
        <title>Complete sequence of Fibrobacter succinogenes subsp. succinogenes S85.</title>
        <authorList>
            <person name="Durkin A.S."/>
            <person name="Nelson K.E."/>
            <person name="Morrison M."/>
            <person name="Forsberg C.W."/>
            <person name="Wilson D.B."/>
            <person name="Russell J.B."/>
            <person name="Cann I.K.O."/>
            <person name="Mackie R.I."/>
            <person name="White B.A."/>
        </authorList>
    </citation>
    <scope>NUCLEOTIDE SEQUENCE [LARGE SCALE GENOMIC DNA]</scope>
    <source>
        <strain evidence="4">ATCC 19169 / S85</strain>
    </source>
</reference>
<feature type="transmembrane region" description="Helical" evidence="1">
    <location>
        <begin position="109"/>
        <end position="128"/>
    </location>
</feature>
<dbReference type="KEGG" id="fsc:FSU_0906"/>